<name>A0A1F5LDS7_PENAI</name>
<feature type="region of interest" description="Disordered" evidence="1">
    <location>
        <begin position="41"/>
        <end position="61"/>
    </location>
</feature>
<feature type="transmembrane region" description="Helical" evidence="2">
    <location>
        <begin position="6"/>
        <end position="26"/>
    </location>
</feature>
<accession>A0A1F5LDS7</accession>
<keyword evidence="2" id="KW-0472">Membrane</keyword>
<proteinExistence type="predicted"/>
<organism evidence="3 4">
    <name type="scientific">Penicillium arizonense</name>
    <dbReference type="NCBI Taxonomy" id="1835702"/>
    <lineage>
        <taxon>Eukaryota</taxon>
        <taxon>Fungi</taxon>
        <taxon>Dikarya</taxon>
        <taxon>Ascomycota</taxon>
        <taxon>Pezizomycotina</taxon>
        <taxon>Eurotiomycetes</taxon>
        <taxon>Eurotiomycetidae</taxon>
        <taxon>Eurotiales</taxon>
        <taxon>Aspergillaceae</taxon>
        <taxon>Penicillium</taxon>
    </lineage>
</organism>
<dbReference type="OrthoDB" id="4505251at2759"/>
<dbReference type="EMBL" id="LXJU01000013">
    <property type="protein sequence ID" value="OGE51362.1"/>
    <property type="molecule type" value="Genomic_DNA"/>
</dbReference>
<dbReference type="Proteomes" id="UP000177622">
    <property type="component" value="Unassembled WGS sequence"/>
</dbReference>
<evidence type="ECO:0000313" key="4">
    <source>
        <dbReference type="Proteomes" id="UP000177622"/>
    </source>
</evidence>
<dbReference type="GeneID" id="34577925"/>
<dbReference type="AlphaFoldDB" id="A0A1F5LDS7"/>
<feature type="region of interest" description="Disordered" evidence="1">
    <location>
        <begin position="94"/>
        <end position="138"/>
    </location>
</feature>
<evidence type="ECO:0000313" key="3">
    <source>
        <dbReference type="EMBL" id="OGE51362.1"/>
    </source>
</evidence>
<evidence type="ECO:0000256" key="1">
    <source>
        <dbReference type="SAM" id="MobiDB-lite"/>
    </source>
</evidence>
<reference evidence="3 4" key="1">
    <citation type="journal article" date="2016" name="Sci. Rep.">
        <title>Penicillium arizonense, a new, genome sequenced fungal species, reveals a high chemical diversity in secreted metabolites.</title>
        <authorList>
            <person name="Grijseels S."/>
            <person name="Nielsen J.C."/>
            <person name="Randelovic M."/>
            <person name="Nielsen J."/>
            <person name="Nielsen K.F."/>
            <person name="Workman M."/>
            <person name="Frisvad J.C."/>
        </authorList>
    </citation>
    <scope>NUCLEOTIDE SEQUENCE [LARGE SCALE GENOMIC DNA]</scope>
    <source>
        <strain evidence="3 4">CBS 141311</strain>
    </source>
</reference>
<keyword evidence="2" id="KW-1133">Transmembrane helix</keyword>
<sequence length="138" mass="14919">MQESWIALIISCVSLGVTVAGLLLPVKEWLHYWFPRLLPQSDQNDVRPPANPESGGVVNTEAPERDYVLKTLASLTRRVEHLEAICLVERIKTLDSPTPSGSGGGKDAQHAVIGGTDKDGKAQGKKVDRSHLLGDEIG</sequence>
<keyword evidence="2" id="KW-0812">Transmembrane</keyword>
<gene>
    <name evidence="3" type="ORF">PENARI_c013G04397</name>
</gene>
<dbReference type="RefSeq" id="XP_022486807.1">
    <property type="nucleotide sequence ID" value="XM_022633191.1"/>
</dbReference>
<comment type="caution">
    <text evidence="3">The sequence shown here is derived from an EMBL/GenBank/DDBJ whole genome shotgun (WGS) entry which is preliminary data.</text>
</comment>
<protein>
    <submittedName>
        <fullName evidence="3">Uncharacterized protein</fullName>
    </submittedName>
</protein>
<feature type="compositionally biased region" description="Basic and acidic residues" evidence="1">
    <location>
        <begin position="116"/>
        <end position="138"/>
    </location>
</feature>
<evidence type="ECO:0000256" key="2">
    <source>
        <dbReference type="SAM" id="Phobius"/>
    </source>
</evidence>
<keyword evidence="4" id="KW-1185">Reference proteome</keyword>